<gene>
    <name evidence="8" type="ORF">J2I46_08145</name>
</gene>
<name>A0ABS3JEW4_9BACT</name>
<keyword evidence="3" id="KW-0808">Transferase</keyword>
<evidence type="ECO:0000259" key="7">
    <source>
        <dbReference type="Pfam" id="PF16822"/>
    </source>
</evidence>
<comment type="subcellular location">
    <subcellularLocation>
        <location evidence="1">Periplasm</location>
    </subcellularLocation>
</comment>
<evidence type="ECO:0000256" key="3">
    <source>
        <dbReference type="ARBA" id="ARBA00022679"/>
    </source>
</evidence>
<dbReference type="Pfam" id="PF16822">
    <property type="entry name" value="ALGX"/>
    <property type="match status" value="1"/>
</dbReference>
<accession>A0ABS3JEW4</accession>
<reference evidence="8 9" key="1">
    <citation type="submission" date="2021-03" db="EMBL/GenBank/DDBJ databases">
        <title>Fibrella sp. HMF5405 genome sequencing and assembly.</title>
        <authorList>
            <person name="Kang H."/>
            <person name="Kim H."/>
            <person name="Bae S."/>
            <person name="Joh K."/>
        </authorList>
    </citation>
    <scope>NUCLEOTIDE SEQUENCE [LARGE SCALE GENOMIC DNA]</scope>
    <source>
        <strain evidence="8 9">HMF5405</strain>
    </source>
</reference>
<dbReference type="RefSeq" id="WP_207328508.1">
    <property type="nucleotide sequence ID" value="NZ_JAFMYW010000002.1"/>
</dbReference>
<dbReference type="EMBL" id="JAFMYW010000002">
    <property type="protein sequence ID" value="MBO0948545.1"/>
    <property type="molecule type" value="Genomic_DNA"/>
</dbReference>
<proteinExistence type="predicted"/>
<evidence type="ECO:0000256" key="4">
    <source>
        <dbReference type="ARBA" id="ARBA00022729"/>
    </source>
</evidence>
<keyword evidence="6" id="KW-0016">Alginate biosynthesis</keyword>
<evidence type="ECO:0000256" key="5">
    <source>
        <dbReference type="ARBA" id="ARBA00022764"/>
    </source>
</evidence>
<comment type="caution">
    <text evidence="8">The sequence shown here is derived from an EMBL/GenBank/DDBJ whole genome shotgun (WGS) entry which is preliminary data.</text>
</comment>
<evidence type="ECO:0000256" key="2">
    <source>
        <dbReference type="ARBA" id="ARBA00005182"/>
    </source>
</evidence>
<organism evidence="8 9">
    <name type="scientific">Fibrella forsythiae</name>
    <dbReference type="NCBI Taxonomy" id="2817061"/>
    <lineage>
        <taxon>Bacteria</taxon>
        <taxon>Pseudomonadati</taxon>
        <taxon>Bacteroidota</taxon>
        <taxon>Cytophagia</taxon>
        <taxon>Cytophagales</taxon>
        <taxon>Spirosomataceae</taxon>
        <taxon>Fibrella</taxon>
    </lineage>
</organism>
<evidence type="ECO:0000313" key="9">
    <source>
        <dbReference type="Proteomes" id="UP000664628"/>
    </source>
</evidence>
<dbReference type="InterPro" id="IPR031811">
    <property type="entry name" value="ALGX/ALGJ_SGNH-like"/>
</dbReference>
<sequence>MKNLKNKSLITCFCFLIYLPIIDQLLGISSFRTMENRPSFVAENGAIHSMRTLKKAVRQFDVYYKTNFGIRDGLVFLHSVLHYYVLNDSPIPQQVIFGKQGWLYVGDHYNRVMQQHQGLWPLSVDSAQAIAQHLVAVQQKLAGKGAQLYILIAPDSHSIYPEYLPDYVASGYHAQTKEHYQWTETPHDVLSQVMQKHLSVPFLDLRDTLCRAKQKAVIYRQTDTHWSNYGALIGTASIINRIRQTFPSIRPVQWNDYDMQVMRGGSGDLAALMMLQGQVKDQIFYSIVSKPAFRTVAAQQSAERQTSVFQGKNAGQPSMLLFGDSFSESMLVYLPGYFSRTCAVRQPALDWQRIDQEKPDIVIVEIVERNLRDLRKL</sequence>
<evidence type="ECO:0000313" key="8">
    <source>
        <dbReference type="EMBL" id="MBO0948545.1"/>
    </source>
</evidence>
<feature type="domain" description="AlgX/AlgJ SGNH hydrolase-like" evidence="7">
    <location>
        <begin position="95"/>
        <end position="331"/>
    </location>
</feature>
<evidence type="ECO:0000256" key="6">
    <source>
        <dbReference type="ARBA" id="ARBA00022841"/>
    </source>
</evidence>
<keyword evidence="9" id="KW-1185">Reference proteome</keyword>
<evidence type="ECO:0000256" key="1">
    <source>
        <dbReference type="ARBA" id="ARBA00004418"/>
    </source>
</evidence>
<dbReference type="Proteomes" id="UP000664628">
    <property type="component" value="Unassembled WGS sequence"/>
</dbReference>
<protein>
    <recommendedName>
        <fullName evidence="7">AlgX/AlgJ SGNH hydrolase-like domain-containing protein</fullName>
    </recommendedName>
</protein>
<comment type="pathway">
    <text evidence="2">Glycan biosynthesis; alginate biosynthesis.</text>
</comment>
<keyword evidence="4" id="KW-0732">Signal</keyword>
<keyword evidence="5" id="KW-0574">Periplasm</keyword>